<dbReference type="OrthoDB" id="9784270at2"/>
<dbReference type="PANTHER" id="PTHR30029">
    <property type="entry name" value="STAGE V SPORULATION PROTEIN R"/>
    <property type="match status" value="1"/>
</dbReference>
<protein>
    <submittedName>
        <fullName evidence="3">Stage V sporulation protein R</fullName>
    </submittedName>
</protein>
<organism evidence="3 4">
    <name type="scientific">Dendrosporobacter quercicolus</name>
    <dbReference type="NCBI Taxonomy" id="146817"/>
    <lineage>
        <taxon>Bacteria</taxon>
        <taxon>Bacillati</taxon>
        <taxon>Bacillota</taxon>
        <taxon>Negativicutes</taxon>
        <taxon>Selenomonadales</taxon>
        <taxon>Sporomusaceae</taxon>
        <taxon>Dendrosporobacter</taxon>
    </lineage>
</organism>
<evidence type="ECO:0000313" key="4">
    <source>
        <dbReference type="Proteomes" id="UP000214880"/>
    </source>
</evidence>
<dbReference type="InterPro" id="IPR007390">
    <property type="entry name" value="Spore_V_R"/>
</dbReference>
<feature type="domain" description="SpoVR protein-like N-terminal" evidence="1">
    <location>
        <begin position="5"/>
        <end position="173"/>
    </location>
</feature>
<dbReference type="STRING" id="146817.SAMN04488502_107154"/>
<dbReference type="Pfam" id="PF24755">
    <property type="entry name" value="SpoVR_C"/>
    <property type="match status" value="1"/>
</dbReference>
<dbReference type="InterPro" id="IPR056174">
    <property type="entry name" value="SpoVR_N"/>
</dbReference>
<dbReference type="PANTHER" id="PTHR30029:SF2">
    <property type="entry name" value="STAGE V SPORULATION PROTEIN R"/>
    <property type="match status" value="1"/>
</dbReference>
<keyword evidence="4" id="KW-1185">Reference proteome</keyword>
<evidence type="ECO:0000313" key="3">
    <source>
        <dbReference type="EMBL" id="SDM80793.1"/>
    </source>
</evidence>
<gene>
    <name evidence="3" type="ORF">SAMN04488502_107154</name>
</gene>
<dbReference type="RefSeq" id="WP_092074186.1">
    <property type="nucleotide sequence ID" value="NZ_FNHB01000007.1"/>
</dbReference>
<dbReference type="EMBL" id="FNHB01000007">
    <property type="protein sequence ID" value="SDM80793.1"/>
    <property type="molecule type" value="Genomic_DNA"/>
</dbReference>
<reference evidence="3 4" key="1">
    <citation type="submission" date="2016-10" db="EMBL/GenBank/DDBJ databases">
        <authorList>
            <person name="de Groot N.N."/>
        </authorList>
    </citation>
    <scope>NUCLEOTIDE SEQUENCE [LARGE SCALE GENOMIC DNA]</scope>
    <source>
        <strain evidence="3 4">DSM 1736</strain>
    </source>
</reference>
<proteinExistence type="predicted"/>
<sequence length="425" mass="49247">MTAEYSINDLTYWNNRIEEAVKAIGLDCYEQHFEICSCEDMLCYEAYVGMPAHYPHWSYGKAYERQKTYYQYNLTGLPYEMVINSDPCLAYLMRDNTLLLQILTMAHVYGHNDFFKNNRLFKRDTRAELTLEMFKAHADRVRSYIQDPGIGPDKVERILDAAHALRFQVPRNGPGRAVSRPVLNEETPEAAAGRLQDDLLGFLAERGALVEWERDLVHIVRDESVYFMPQIETKIMNEGWASYWHYQILQQLELPQKLHLEFLQRHNLVVRPHQGQINPYFVGFKLFEYLNRQYGASQLMTIRADERDQSFLRRYLTRELCEDLSLFTHDVQGEDIVVTEVSDDEGWKKIRDVLAQSVGTGNIPVIKPQSVEQGKLMIGHSFDGRELELNYARETLNYVAALWGGTVELNTVINGQTVVLSATKN</sequence>
<name>A0A1G9W944_9FIRM</name>
<dbReference type="InterPro" id="IPR057008">
    <property type="entry name" value="SpoVR-like_C"/>
</dbReference>
<feature type="domain" description="SpoVR protein-like N-terminal" evidence="1">
    <location>
        <begin position="190"/>
        <end position="361"/>
    </location>
</feature>
<dbReference type="Proteomes" id="UP000214880">
    <property type="component" value="Unassembled WGS sequence"/>
</dbReference>
<feature type="domain" description="SpoVR-like C-terminal" evidence="2">
    <location>
        <begin position="372"/>
        <end position="412"/>
    </location>
</feature>
<dbReference type="AlphaFoldDB" id="A0A1G9W944"/>
<evidence type="ECO:0000259" key="1">
    <source>
        <dbReference type="Pfam" id="PF04293"/>
    </source>
</evidence>
<dbReference type="Pfam" id="PF04293">
    <property type="entry name" value="SpoVR"/>
    <property type="match status" value="2"/>
</dbReference>
<accession>A0A1G9W944</accession>
<evidence type="ECO:0000259" key="2">
    <source>
        <dbReference type="Pfam" id="PF24755"/>
    </source>
</evidence>